<evidence type="ECO:0000256" key="5">
    <source>
        <dbReference type="ARBA" id="ARBA00022630"/>
    </source>
</evidence>
<dbReference type="SUPFAM" id="SSF100934">
    <property type="entry name" value="Heat shock protein 70kD (HSP70), C-terminal subdomain"/>
    <property type="match status" value="1"/>
</dbReference>
<dbReference type="GO" id="GO:0008734">
    <property type="term" value="F:L-aspartate oxidase activity"/>
    <property type="evidence" value="ECO:0007669"/>
    <property type="project" value="UniProtKB-EC"/>
</dbReference>
<dbReference type="InterPro" id="IPR036188">
    <property type="entry name" value="FAD/NAD-bd_sf"/>
</dbReference>
<dbReference type="InterPro" id="IPR003953">
    <property type="entry name" value="FAD-dep_OxRdtase_2_FAD-bd"/>
</dbReference>
<evidence type="ECO:0000256" key="2">
    <source>
        <dbReference type="ARBA" id="ARBA00004950"/>
    </source>
</evidence>
<dbReference type="Gene3D" id="1.20.58.100">
    <property type="entry name" value="Fumarate reductase/succinate dehydrogenase flavoprotein-like, C-terminal domain"/>
    <property type="match status" value="1"/>
</dbReference>
<dbReference type="GO" id="GO:0140662">
    <property type="term" value="F:ATP-dependent protein folding chaperone"/>
    <property type="evidence" value="ECO:0007669"/>
    <property type="project" value="InterPro"/>
</dbReference>
<evidence type="ECO:0000256" key="8">
    <source>
        <dbReference type="ARBA" id="ARBA00022827"/>
    </source>
</evidence>
<dbReference type="FunFam" id="3.90.700.10:FF:000002">
    <property type="entry name" value="L-aspartate oxidase"/>
    <property type="match status" value="1"/>
</dbReference>
<feature type="region of interest" description="Disordered" evidence="12">
    <location>
        <begin position="1056"/>
        <end position="1077"/>
    </location>
</feature>
<dbReference type="Gene3D" id="3.90.700.10">
    <property type="entry name" value="Succinate dehydrogenase/fumarate reductase flavoprotein, catalytic domain"/>
    <property type="match status" value="1"/>
</dbReference>
<comment type="catalytic activity">
    <reaction evidence="11">
        <text>L-aspartate + O2 = iminosuccinate + H2O2</text>
        <dbReference type="Rhea" id="RHEA:25876"/>
        <dbReference type="ChEBI" id="CHEBI:15379"/>
        <dbReference type="ChEBI" id="CHEBI:16240"/>
        <dbReference type="ChEBI" id="CHEBI:29991"/>
        <dbReference type="ChEBI" id="CHEBI:77875"/>
        <dbReference type="EC" id="1.4.3.16"/>
    </reaction>
</comment>
<dbReference type="Gene3D" id="3.30.30.30">
    <property type="match status" value="1"/>
</dbReference>
<evidence type="ECO:0000256" key="10">
    <source>
        <dbReference type="ARBA" id="ARBA00023002"/>
    </source>
</evidence>
<dbReference type="InterPro" id="IPR013126">
    <property type="entry name" value="Hsp_70_fam"/>
</dbReference>
<dbReference type="InterPro" id="IPR019734">
    <property type="entry name" value="TPR_rpt"/>
</dbReference>
<keyword evidence="8" id="KW-0274">FAD</keyword>
<reference evidence="14" key="1">
    <citation type="submission" date="2021-12" db="EMBL/GenBank/DDBJ databases">
        <title>Prjna785345.</title>
        <authorList>
            <person name="Rujirawat T."/>
            <person name="Krajaejun T."/>
        </authorList>
    </citation>
    <scope>NUCLEOTIDE SEQUENCE</scope>
    <source>
        <strain evidence="14">Pi057C3</strain>
    </source>
</reference>
<dbReference type="SUPFAM" id="SSF53067">
    <property type="entry name" value="Actin-like ATPase domain"/>
    <property type="match status" value="2"/>
</dbReference>
<organism evidence="14 15">
    <name type="scientific">Pythium insidiosum</name>
    <name type="common">Pythiosis disease agent</name>
    <dbReference type="NCBI Taxonomy" id="114742"/>
    <lineage>
        <taxon>Eukaryota</taxon>
        <taxon>Sar</taxon>
        <taxon>Stramenopiles</taxon>
        <taxon>Oomycota</taxon>
        <taxon>Peronosporomycetes</taxon>
        <taxon>Pythiales</taxon>
        <taxon>Pythiaceae</taxon>
        <taxon>Pythium</taxon>
    </lineage>
</organism>
<evidence type="ECO:0000256" key="12">
    <source>
        <dbReference type="SAM" id="MobiDB-lite"/>
    </source>
</evidence>
<keyword evidence="6" id="KW-0662">Pyridine nucleotide biosynthesis</keyword>
<dbReference type="PRINTS" id="PR00368">
    <property type="entry name" value="FADPNR"/>
</dbReference>
<evidence type="ECO:0000256" key="9">
    <source>
        <dbReference type="ARBA" id="ARBA00022840"/>
    </source>
</evidence>
<dbReference type="SUPFAM" id="SSF46977">
    <property type="entry name" value="Succinate dehydrogenase/fumarate reductase flavoprotein C-terminal domain"/>
    <property type="match status" value="1"/>
</dbReference>
<evidence type="ECO:0000256" key="4">
    <source>
        <dbReference type="ARBA" id="ARBA00012173"/>
    </source>
</evidence>
<keyword evidence="7" id="KW-0547">Nucleotide-binding</keyword>
<sequence length="1229" mass="132574">MPIGDVLLSTPRHRVVRSGPQPSAVRWVGTHPKARLPSLQPPNLPIPSPAPTEGEALVVGCGVAGSATALRLAARGIHVTMLSASADPLESATYWAQGGIIYQGKDDSPELLVADIHRAGAGICDHAAVKKLTSDGPLWVERMLLSCAAVPFERDGSGELALTLEASHNRARILYKADHTGKAIQTSLIDAVRRHPRITLLPGVSVTELLVDRTDQVCYGVVALSRENNSKQVFLSGFTMLATGGVGDLYENTSNPVGARGCGLGLAIGAGAKLKNMQYVQFHPTTLFLPGERRFLLTEALRGEGAILRDHNGRAFAKDYHRDGELAPRGVVARMILSEMEKQNEQCMFLDISHKNATWIQARFPMIFEHCRAHSIDMTRHPLPVVPAAHYHCGGVEVDLHGRTSIQCLYAAGEVSCKGVHGANRLASTSLLEGLVWGCSAADDFLATRGRKPQDSAHLVPEDPIGSASPNELSDTDKKEVDAIVMAVQRVMWDSFGPLRTTQGMATGLDKLSILDLRNAMHAAKAIALAAANEPESLGTHSGSQRCVVAASSGDVVLNELGGMTTATLLSFKGDERLVGEAAVLSSSTNPQNTVDFVNLLLGKSLADVQARHARVPGHRPAFAHEPALSYGSGAVAVVDYARGEQRFSTEQLAAMLLGKLAQQMRRQLHADDEPFHVNLAVPSGWGDAERRALLFAAKIAGIPSASVLSRDAALARCFHRKHPLEAADAEAKRHILIVDMGHTSTSVAVVELSAQGESVLSSSCDLQLGSENFDLRLYEHFKAEIEAALRLSLAHHGKEGKRLLQACEKLKKLLSTIAEAAVTVENIAQDRDYTLKTTREVFERLCAADAQRLHALVASALSSAAIDAGAVASVEIVGGGTRIPFVQAALLSALGDRADAAQLIGRMLDSTTAVAVGAAFCDDAAATEEPMLSAEELAALETLRHREAEMQDRDAELAAIAHERNAIEAFVYEMRGKRGAKHSDKLDEAALAPLLEAAEDWIYSEEAETATLEAVRAKRAQLQRDVEAACRAYFAAVAADEQALEAQLEAEARKAEMERAAEGGGDDHDQRKLKKPERMRLVVKNKDEGNTLFRDGNHQHAALRYIKALGHTAKFFDLTPADEDEVKQLKLSLHLNLAQCYLKLEQWPKAIANCGDALALDAANPKALYRRALAFEKEKNLEAAAADVRAALASAPEDKAILKLDERLKLLLKRQLDKEKKMWSRAFA</sequence>
<dbReference type="PANTHER" id="PTHR42716">
    <property type="entry name" value="L-ASPARTATE OXIDASE"/>
    <property type="match status" value="1"/>
</dbReference>
<dbReference type="AlphaFoldDB" id="A0AAD5Q9K0"/>
<evidence type="ECO:0000313" key="15">
    <source>
        <dbReference type="Proteomes" id="UP001209570"/>
    </source>
</evidence>
<evidence type="ECO:0000256" key="6">
    <source>
        <dbReference type="ARBA" id="ARBA00022642"/>
    </source>
</evidence>
<accession>A0AAD5Q9K0</accession>
<feature type="region of interest" description="Disordered" evidence="12">
    <location>
        <begin position="453"/>
        <end position="476"/>
    </location>
</feature>
<dbReference type="SUPFAM" id="SSF51905">
    <property type="entry name" value="FAD/NAD(P)-binding domain"/>
    <property type="match status" value="1"/>
</dbReference>
<dbReference type="PROSITE" id="PS01036">
    <property type="entry name" value="HSP70_3"/>
    <property type="match status" value="1"/>
</dbReference>
<dbReference type="Pfam" id="PF00890">
    <property type="entry name" value="FAD_binding_2"/>
    <property type="match status" value="1"/>
</dbReference>
<dbReference type="EMBL" id="JAKCXM010000112">
    <property type="protein sequence ID" value="KAJ0402054.1"/>
    <property type="molecule type" value="Genomic_DNA"/>
</dbReference>
<proteinExistence type="inferred from homology"/>
<comment type="caution">
    <text evidence="14">The sequence shown here is derived from an EMBL/GenBank/DDBJ whole genome shotgun (WGS) entry which is preliminary data.</text>
</comment>
<evidence type="ECO:0000256" key="11">
    <source>
        <dbReference type="ARBA" id="ARBA00050942"/>
    </source>
</evidence>
<dbReference type="Gene3D" id="3.90.640.10">
    <property type="entry name" value="Actin, Chain A, domain 4"/>
    <property type="match status" value="1"/>
</dbReference>
<dbReference type="Proteomes" id="UP001209570">
    <property type="component" value="Unassembled WGS sequence"/>
</dbReference>
<dbReference type="InterPro" id="IPR029048">
    <property type="entry name" value="HSP70_C_sf"/>
</dbReference>
<dbReference type="InterPro" id="IPR027477">
    <property type="entry name" value="Succ_DH/fumarate_Rdtase_cat_sf"/>
</dbReference>
<dbReference type="Gene3D" id="3.30.420.40">
    <property type="match status" value="2"/>
</dbReference>
<dbReference type="Pfam" id="PF00012">
    <property type="entry name" value="HSP70"/>
    <property type="match status" value="1"/>
</dbReference>
<keyword evidence="5" id="KW-0285">Flavoprotein</keyword>
<keyword evidence="9" id="KW-0067">ATP-binding</keyword>
<evidence type="ECO:0000256" key="1">
    <source>
        <dbReference type="ARBA" id="ARBA00001974"/>
    </source>
</evidence>
<gene>
    <name evidence="14" type="ORF">P43SY_009259</name>
</gene>
<dbReference type="InterPro" id="IPR037099">
    <property type="entry name" value="Fum_R/Succ_DH_flav-like_C_sf"/>
</dbReference>
<dbReference type="SMART" id="SM00028">
    <property type="entry name" value="TPR"/>
    <property type="match status" value="2"/>
</dbReference>
<dbReference type="GO" id="GO:0009435">
    <property type="term" value="P:NAD+ biosynthetic process"/>
    <property type="evidence" value="ECO:0007669"/>
    <property type="project" value="InterPro"/>
</dbReference>
<dbReference type="InterPro" id="IPR005288">
    <property type="entry name" value="NadB"/>
</dbReference>
<dbReference type="PANTHER" id="PTHR42716:SF2">
    <property type="entry name" value="L-ASPARTATE OXIDASE, CHLOROPLASTIC"/>
    <property type="match status" value="1"/>
</dbReference>
<protein>
    <recommendedName>
        <fullName evidence="4">L-aspartate oxidase</fullName>
        <ecNumber evidence="4">1.4.3.16</ecNumber>
    </recommendedName>
</protein>
<comment type="pathway">
    <text evidence="2">Cofactor biosynthesis; NAD(+) biosynthesis; iminoaspartate from L-aspartate (oxidase route): step 1/1.</text>
</comment>
<dbReference type="EC" id="1.4.3.16" evidence="4"/>
<evidence type="ECO:0000259" key="13">
    <source>
        <dbReference type="Pfam" id="PF00890"/>
    </source>
</evidence>
<comment type="similarity">
    <text evidence="3">Belongs to the FAD-dependent oxidoreductase 2 family. NadB subfamily.</text>
</comment>
<dbReference type="Gene3D" id="3.50.50.60">
    <property type="entry name" value="FAD/NAD(P)-binding domain"/>
    <property type="match status" value="1"/>
</dbReference>
<dbReference type="Gene3D" id="1.20.1270.10">
    <property type="match status" value="1"/>
</dbReference>
<name>A0AAD5Q9K0_PYTIN</name>
<keyword evidence="10" id="KW-0560">Oxidoreductase</keyword>
<dbReference type="Gene3D" id="1.25.40.10">
    <property type="entry name" value="Tetratricopeptide repeat domain"/>
    <property type="match status" value="1"/>
</dbReference>
<dbReference type="InterPro" id="IPR011990">
    <property type="entry name" value="TPR-like_helical_dom_sf"/>
</dbReference>
<dbReference type="SUPFAM" id="SSF56425">
    <property type="entry name" value="Succinate dehydrogenase/fumarate reductase flavoprotein, catalytic domain"/>
    <property type="match status" value="1"/>
</dbReference>
<feature type="domain" description="FAD-dependent oxidoreductase 2 FAD-binding" evidence="13">
    <location>
        <begin position="56"/>
        <end position="431"/>
    </location>
</feature>
<evidence type="ECO:0000313" key="14">
    <source>
        <dbReference type="EMBL" id="KAJ0402054.1"/>
    </source>
</evidence>
<dbReference type="GO" id="GO:0005524">
    <property type="term" value="F:ATP binding"/>
    <property type="evidence" value="ECO:0007669"/>
    <property type="project" value="UniProtKB-KW"/>
</dbReference>
<comment type="cofactor">
    <cofactor evidence="1">
        <name>FAD</name>
        <dbReference type="ChEBI" id="CHEBI:57692"/>
    </cofactor>
</comment>
<dbReference type="SUPFAM" id="SSF48452">
    <property type="entry name" value="TPR-like"/>
    <property type="match status" value="1"/>
</dbReference>
<evidence type="ECO:0000256" key="3">
    <source>
        <dbReference type="ARBA" id="ARBA00008562"/>
    </source>
</evidence>
<evidence type="ECO:0000256" key="7">
    <source>
        <dbReference type="ARBA" id="ARBA00022741"/>
    </source>
</evidence>
<keyword evidence="15" id="KW-1185">Reference proteome</keyword>
<dbReference type="InterPro" id="IPR018181">
    <property type="entry name" value="Heat_shock_70_CS"/>
</dbReference>
<dbReference type="InterPro" id="IPR043129">
    <property type="entry name" value="ATPase_NBD"/>
</dbReference>